<proteinExistence type="predicted"/>
<feature type="transmembrane region" description="Helical" evidence="1">
    <location>
        <begin position="178"/>
        <end position="200"/>
    </location>
</feature>
<organism evidence="2 3">
    <name type="scientific">Acidicapsa dinghuensis</name>
    <dbReference type="NCBI Taxonomy" id="2218256"/>
    <lineage>
        <taxon>Bacteria</taxon>
        <taxon>Pseudomonadati</taxon>
        <taxon>Acidobacteriota</taxon>
        <taxon>Terriglobia</taxon>
        <taxon>Terriglobales</taxon>
        <taxon>Acidobacteriaceae</taxon>
        <taxon>Acidicapsa</taxon>
    </lineage>
</organism>
<feature type="transmembrane region" description="Helical" evidence="1">
    <location>
        <begin position="135"/>
        <end position="157"/>
    </location>
</feature>
<keyword evidence="1" id="KW-0812">Transmembrane</keyword>
<evidence type="ECO:0008006" key="4">
    <source>
        <dbReference type="Google" id="ProtNLM"/>
    </source>
</evidence>
<feature type="transmembrane region" description="Helical" evidence="1">
    <location>
        <begin position="87"/>
        <end position="106"/>
    </location>
</feature>
<dbReference type="RefSeq" id="WP_263333846.1">
    <property type="nucleotide sequence ID" value="NZ_JAGSYH010000002.1"/>
</dbReference>
<sequence length="323" mass="35679">MIVSSRTQPTKPATSAFWTALSILAMIAVPAGLTLHCVRIAPSVETSIANPSPYGYTVSLLLFIVPITAIALWFLPREGVKISQKAFNWTIGLLFPIGAALDFFFARRFFTYSNPAATLGWTAPALGGGVPAEEYVFYFTGFVAVLLIYIWLDEYWLKAYSVSVDSSTRTDFKKLLRFHPLSLILAIVLAAAAVIFRLAFVKSPGFPEYFLFLIAGALGPSAALLPSAMPVINWRAFSITSLVILLISLLWEATLGVPYHWWGFQDAQMVGIYIAAWSNLPIEEIFVWISVTFATVIVYEIVRRWKSSGKRASHAFFGSPSAQ</sequence>
<keyword evidence="1" id="KW-0472">Membrane</keyword>
<dbReference type="Proteomes" id="UP001596091">
    <property type="component" value="Unassembled WGS sequence"/>
</dbReference>
<feature type="transmembrane region" description="Helical" evidence="1">
    <location>
        <begin position="232"/>
        <end position="251"/>
    </location>
</feature>
<gene>
    <name evidence="2" type="ORF">ACFPT7_03565</name>
</gene>
<evidence type="ECO:0000313" key="2">
    <source>
        <dbReference type="EMBL" id="MFC5861362.1"/>
    </source>
</evidence>
<dbReference type="EMBL" id="JBHSPH010000001">
    <property type="protein sequence ID" value="MFC5861362.1"/>
    <property type="molecule type" value="Genomic_DNA"/>
</dbReference>
<reference evidence="3" key="1">
    <citation type="journal article" date="2019" name="Int. J. Syst. Evol. Microbiol.">
        <title>The Global Catalogue of Microorganisms (GCM) 10K type strain sequencing project: providing services to taxonomists for standard genome sequencing and annotation.</title>
        <authorList>
            <consortium name="The Broad Institute Genomics Platform"/>
            <consortium name="The Broad Institute Genome Sequencing Center for Infectious Disease"/>
            <person name="Wu L."/>
            <person name="Ma J."/>
        </authorList>
    </citation>
    <scope>NUCLEOTIDE SEQUENCE [LARGE SCALE GENOMIC DNA]</scope>
    <source>
        <strain evidence="3">JCM 4087</strain>
    </source>
</reference>
<keyword evidence="3" id="KW-1185">Reference proteome</keyword>
<feature type="transmembrane region" description="Helical" evidence="1">
    <location>
        <begin position="285"/>
        <end position="302"/>
    </location>
</feature>
<evidence type="ECO:0000256" key="1">
    <source>
        <dbReference type="SAM" id="Phobius"/>
    </source>
</evidence>
<feature type="transmembrane region" description="Helical" evidence="1">
    <location>
        <begin position="206"/>
        <end position="225"/>
    </location>
</feature>
<keyword evidence="1" id="KW-1133">Transmembrane helix</keyword>
<feature type="transmembrane region" description="Helical" evidence="1">
    <location>
        <begin position="53"/>
        <end position="75"/>
    </location>
</feature>
<accession>A0ABW1EC00</accession>
<feature type="transmembrane region" description="Helical" evidence="1">
    <location>
        <begin position="12"/>
        <end position="33"/>
    </location>
</feature>
<name>A0ABW1EC00_9BACT</name>
<protein>
    <recommendedName>
        <fullName evidence="4">Lycopene cyclase domain-containing protein</fullName>
    </recommendedName>
</protein>
<evidence type="ECO:0000313" key="3">
    <source>
        <dbReference type="Proteomes" id="UP001596091"/>
    </source>
</evidence>
<comment type="caution">
    <text evidence="2">The sequence shown here is derived from an EMBL/GenBank/DDBJ whole genome shotgun (WGS) entry which is preliminary data.</text>
</comment>